<sequence>MIEFKSLKRRFFPLLLLFCFVFGFSQKYSKQEKSVLIQAKKLDSLMQKNDDQIINLFCTDVSFGHSNGWIQNLNDFKKDFSSKKVIYTTIEQIEISEIKQSKNTISLRRTIKVEGLYKNQNFEMKLALLEIWIKKKSIWKLWSRQSVEIKA</sequence>
<gene>
    <name evidence="1" type="ORF">AR438_02160</name>
</gene>
<keyword evidence="2" id="KW-1185">Reference proteome</keyword>
<evidence type="ECO:0000313" key="1">
    <source>
        <dbReference type="EMBL" id="KQK27035.1"/>
    </source>
</evidence>
<comment type="caution">
    <text evidence="1">The sequence shown here is derived from an EMBL/GenBank/DDBJ whole genome shotgun (WGS) entry which is preliminary data.</text>
</comment>
<reference evidence="1 2" key="1">
    <citation type="submission" date="2015-10" db="EMBL/GenBank/DDBJ databases">
        <title>Chryseobacterium aquaticum genome.</title>
        <authorList>
            <person name="Newman J.D."/>
            <person name="Ferguson M.B."/>
            <person name="Miller J.R."/>
        </authorList>
    </citation>
    <scope>NUCLEOTIDE SEQUENCE [LARGE SCALE GENOMIC DNA]</scope>
    <source>
        <strain evidence="1 2">KCTC 12483</strain>
    </source>
</reference>
<dbReference type="RefSeq" id="WP_056011336.1">
    <property type="nucleotide sequence ID" value="NZ_LLYZ01000002.1"/>
</dbReference>
<evidence type="ECO:0000313" key="2">
    <source>
        <dbReference type="Proteomes" id="UP000051682"/>
    </source>
</evidence>
<evidence type="ECO:0008006" key="3">
    <source>
        <dbReference type="Google" id="ProtNLM"/>
    </source>
</evidence>
<protein>
    <recommendedName>
        <fullName evidence="3">DUF4440 domain-containing protein</fullName>
    </recommendedName>
</protein>
<name>A0A0Q3KB93_9FLAO</name>
<dbReference type="Proteomes" id="UP000051682">
    <property type="component" value="Unassembled WGS sequence"/>
</dbReference>
<accession>A0A0Q3KB93</accession>
<dbReference type="AlphaFoldDB" id="A0A0Q3KB93"/>
<dbReference type="OrthoDB" id="5383110at2"/>
<dbReference type="InterPro" id="IPR032710">
    <property type="entry name" value="NTF2-like_dom_sf"/>
</dbReference>
<proteinExistence type="predicted"/>
<organism evidence="1 2">
    <name type="scientific">Chryseobacterium aquaticum</name>
    <dbReference type="NCBI Taxonomy" id="452084"/>
    <lineage>
        <taxon>Bacteria</taxon>
        <taxon>Pseudomonadati</taxon>
        <taxon>Bacteroidota</taxon>
        <taxon>Flavobacteriia</taxon>
        <taxon>Flavobacteriales</taxon>
        <taxon>Weeksellaceae</taxon>
        <taxon>Chryseobacterium group</taxon>
        <taxon>Chryseobacterium</taxon>
    </lineage>
</organism>
<dbReference type="STRING" id="452084.AR438_02160"/>
<dbReference type="SUPFAM" id="SSF54427">
    <property type="entry name" value="NTF2-like"/>
    <property type="match status" value="1"/>
</dbReference>
<dbReference type="Gene3D" id="3.10.450.50">
    <property type="match status" value="1"/>
</dbReference>
<dbReference type="EMBL" id="LLYZ01000002">
    <property type="protein sequence ID" value="KQK27035.1"/>
    <property type="molecule type" value="Genomic_DNA"/>
</dbReference>